<name>A0AB34JS67_PRYPA</name>
<sequence length="300" mass="33206">MHRALLPAELQASLRGEVRRALASPSSCVPDGAVLLSTVDRGLAPLRPLQFQRVRHQRCLLQRVVSLCWNHSDAYGVCVPAPLAALTRFAVFSPGREVAYHLNCWVKWAMLSAALLEAKVAFYVDADVLLLRNPFTAPRVEAFSTRERCDEGAQLLYQWEGPGSNPLNSGQLLACSSAVALRALSAMPPQLMDGALPPGVMLDQEYAYNALRSSGHGIEQLPQPAFAGNCWFGPPQAPPWCDVYLFHAHCTSPGAMMKSTRMTSVLLETRDCSPDLRKKQYALIRNHHRKLLLRTRERPA</sequence>
<proteinExistence type="predicted"/>
<dbReference type="EMBL" id="JBGBPQ010000005">
    <property type="protein sequence ID" value="KAL1523777.1"/>
    <property type="molecule type" value="Genomic_DNA"/>
</dbReference>
<dbReference type="AlphaFoldDB" id="A0AB34JS67"/>
<evidence type="ECO:0000313" key="2">
    <source>
        <dbReference type="Proteomes" id="UP001515480"/>
    </source>
</evidence>
<reference evidence="1 2" key="1">
    <citation type="journal article" date="2024" name="Science">
        <title>Giant polyketide synthase enzymes in the biosynthesis of giant marine polyether toxins.</title>
        <authorList>
            <person name="Fallon T.R."/>
            <person name="Shende V.V."/>
            <person name="Wierzbicki I.H."/>
            <person name="Pendleton A.L."/>
            <person name="Watervoot N.F."/>
            <person name="Auber R.P."/>
            <person name="Gonzalez D.J."/>
            <person name="Wisecaver J.H."/>
            <person name="Moore B.S."/>
        </authorList>
    </citation>
    <scope>NUCLEOTIDE SEQUENCE [LARGE SCALE GENOMIC DNA]</scope>
    <source>
        <strain evidence="1 2">12B1</strain>
    </source>
</reference>
<dbReference type="Proteomes" id="UP001515480">
    <property type="component" value="Unassembled WGS sequence"/>
</dbReference>
<evidence type="ECO:0000313" key="1">
    <source>
        <dbReference type="EMBL" id="KAL1523777.1"/>
    </source>
</evidence>
<gene>
    <name evidence="1" type="ORF">AB1Y20_018701</name>
</gene>
<accession>A0AB34JS67</accession>
<comment type="caution">
    <text evidence="1">The sequence shown here is derived from an EMBL/GenBank/DDBJ whole genome shotgun (WGS) entry which is preliminary data.</text>
</comment>
<keyword evidence="2" id="KW-1185">Reference proteome</keyword>
<organism evidence="1 2">
    <name type="scientific">Prymnesium parvum</name>
    <name type="common">Toxic golden alga</name>
    <dbReference type="NCBI Taxonomy" id="97485"/>
    <lineage>
        <taxon>Eukaryota</taxon>
        <taxon>Haptista</taxon>
        <taxon>Haptophyta</taxon>
        <taxon>Prymnesiophyceae</taxon>
        <taxon>Prymnesiales</taxon>
        <taxon>Prymnesiaceae</taxon>
        <taxon>Prymnesium</taxon>
    </lineage>
</organism>
<evidence type="ECO:0008006" key="3">
    <source>
        <dbReference type="Google" id="ProtNLM"/>
    </source>
</evidence>
<protein>
    <recommendedName>
        <fullName evidence="3">Hexosyltransferase</fullName>
    </recommendedName>
</protein>